<dbReference type="GeneID" id="36319069"/>
<evidence type="ECO:0000256" key="4">
    <source>
        <dbReference type="ARBA" id="ARBA00022679"/>
    </source>
</evidence>
<feature type="transmembrane region" description="Helical" evidence="13">
    <location>
        <begin position="40"/>
        <end position="62"/>
    </location>
</feature>
<dbReference type="Pfam" id="PF03062">
    <property type="entry name" value="MBOAT"/>
    <property type="match status" value="1"/>
</dbReference>
<evidence type="ECO:0000256" key="5">
    <source>
        <dbReference type="ARBA" id="ARBA00022692"/>
    </source>
</evidence>
<keyword evidence="15" id="KW-1185">Reference proteome</keyword>
<dbReference type="RefSeq" id="XP_024331358.1">
    <property type="nucleotide sequence ID" value="XM_024474160.1"/>
</dbReference>
<proteinExistence type="inferred from homology"/>
<evidence type="ECO:0000256" key="1">
    <source>
        <dbReference type="ARBA" id="ARBA00004477"/>
    </source>
</evidence>
<keyword evidence="4 11" id="KW-0808">Transferase</keyword>
<accession>A0A0F9WDX2</accession>
<reference evidence="14 15" key="1">
    <citation type="journal article" date="2015" name="Environ. Microbiol.">
        <title>Genome analyses suggest the presence of polyploidy and recent human-driven expansions in eight global populations of the honeybee pathogen Nosema ceranae.</title>
        <authorList>
            <person name="Pelin A."/>
            <person name="Selman M."/>
            <person name="Aris-Brosou S."/>
            <person name="Farinelli L."/>
            <person name="Corradi N."/>
        </authorList>
    </citation>
    <scope>NUCLEOTIDE SEQUENCE [LARGE SCALE GENOMIC DNA]</scope>
    <source>
        <strain evidence="14 15">PA08 1199</strain>
    </source>
</reference>
<organism evidence="14 15">
    <name type="scientific">Vairimorpha ceranae</name>
    <dbReference type="NCBI Taxonomy" id="40302"/>
    <lineage>
        <taxon>Eukaryota</taxon>
        <taxon>Fungi</taxon>
        <taxon>Fungi incertae sedis</taxon>
        <taxon>Microsporidia</taxon>
        <taxon>Nosematidae</taxon>
        <taxon>Vairimorpha</taxon>
    </lineage>
</organism>
<dbReference type="VEuPathDB" id="MicrosporidiaDB:NCER_100059"/>
<evidence type="ECO:0000256" key="3">
    <source>
        <dbReference type="ARBA" id="ARBA00009010"/>
    </source>
</evidence>
<keyword evidence="9 11" id="KW-0012">Acyltransferase</keyword>
<evidence type="ECO:0000256" key="2">
    <source>
        <dbReference type="ARBA" id="ARBA00005189"/>
    </source>
</evidence>
<evidence type="ECO:0000256" key="8">
    <source>
        <dbReference type="ARBA" id="ARBA00023136"/>
    </source>
</evidence>
<dbReference type="PANTHER" id="PTHR10408">
    <property type="entry name" value="STEROL O-ACYLTRANSFERASE"/>
    <property type="match status" value="1"/>
</dbReference>
<comment type="caution">
    <text evidence="14">The sequence shown here is derived from an EMBL/GenBank/DDBJ whole genome shotgun (WGS) entry which is preliminary data.</text>
</comment>
<evidence type="ECO:0000256" key="12">
    <source>
        <dbReference type="PIRSR" id="PIRSR000439-1"/>
    </source>
</evidence>
<comment type="function">
    <text evidence="10">Sterol O-acyltransferase that catalyzes the formation of stery esters.</text>
</comment>
<keyword evidence="7 13" id="KW-1133">Transmembrane helix</keyword>
<dbReference type="InterPro" id="IPR004299">
    <property type="entry name" value="MBOAT_fam"/>
</dbReference>
<feature type="transmembrane region" description="Helical" evidence="13">
    <location>
        <begin position="69"/>
        <end position="94"/>
    </location>
</feature>
<keyword evidence="5 13" id="KW-0812">Transmembrane</keyword>
<dbReference type="AlphaFoldDB" id="A0A0F9WDX2"/>
<dbReference type="PANTHER" id="PTHR10408:SF7">
    <property type="entry name" value="DIACYLGLYCEROL O-ACYLTRANSFERASE 1"/>
    <property type="match status" value="1"/>
</dbReference>
<sequence length="455" mass="53658">MTVASNRTDGFYNLLIIISTLSIIKFFIEDYIEFGFLMKIPFLDFSIHDIIFSAFSLLLYCLRSSISYFIVNLSIIYTFINFLIFESIIIYVNLMYIKNIYLAGGLLILNLILIAKLVSFHVFYTSCNKVLKEEKSLKNQIVHEKRNLECKPTFINSELDQKNNRNLDDTIDQKIPFINLSNITDRAGNYVDSLENHTLLDQEFLIENNDIKKCTFLHFAYFNIIPTLCYLQKYPMTESRNCKKILYRFFSLIIGLLIFIFVTDQYSIPSIYRIIKCDNFWIVVENAINLSLSTAILFLIFFHIVFVCCLNILAEITRFKNIHFYQAWWNSTTVRQFWTLWNIPVHLWIKKHIYIPLRKRSLSRNQALVCSFLISAIVHEYVLSVCTKNFCGYVFLGMMAQIPLIYISDKINKLCPILSNFFFWGSFSIIGHPIIVILYYRSKELSKLNFMRNHK</sequence>
<dbReference type="PIRSF" id="PIRSF000439">
    <property type="entry name" value="Oat_ACAT_DAG_ARE"/>
    <property type="match status" value="1"/>
</dbReference>
<evidence type="ECO:0000256" key="9">
    <source>
        <dbReference type="ARBA" id="ARBA00023315"/>
    </source>
</evidence>
<comment type="similarity">
    <text evidence="3 11">Belongs to the membrane-bound acyltransferase family. Sterol o-acyltransferase subfamily.</text>
</comment>
<feature type="transmembrane region" description="Helical" evidence="13">
    <location>
        <begin position="100"/>
        <end position="124"/>
    </location>
</feature>
<dbReference type="GO" id="GO:0019432">
    <property type="term" value="P:triglyceride biosynthetic process"/>
    <property type="evidence" value="ECO:0007669"/>
    <property type="project" value="TreeGrafter"/>
</dbReference>
<keyword evidence="6 11" id="KW-0256">Endoplasmic reticulum</keyword>
<evidence type="ECO:0000256" key="10">
    <source>
        <dbReference type="ARBA" id="ARBA00023568"/>
    </source>
</evidence>
<name>A0A0F9WDX2_9MICR</name>
<evidence type="ECO:0000256" key="7">
    <source>
        <dbReference type="ARBA" id="ARBA00022989"/>
    </source>
</evidence>
<keyword evidence="8 11" id="KW-0472">Membrane</keyword>
<evidence type="ECO:0000313" key="14">
    <source>
        <dbReference type="EMBL" id="KKO75616.1"/>
    </source>
</evidence>
<feature type="transmembrane region" description="Helical" evidence="13">
    <location>
        <begin position="390"/>
        <end position="409"/>
    </location>
</feature>
<feature type="active site" evidence="12">
    <location>
        <position position="379"/>
    </location>
</feature>
<evidence type="ECO:0000256" key="6">
    <source>
        <dbReference type="ARBA" id="ARBA00022824"/>
    </source>
</evidence>
<evidence type="ECO:0000313" key="15">
    <source>
        <dbReference type="Proteomes" id="UP000034350"/>
    </source>
</evidence>
<dbReference type="OrthoDB" id="10039049at2759"/>
<protein>
    <recommendedName>
        <fullName evidence="11">O-acyltransferase</fullName>
    </recommendedName>
</protein>
<dbReference type="EMBL" id="JPQZ01000016">
    <property type="protein sequence ID" value="KKO75616.1"/>
    <property type="molecule type" value="Genomic_DNA"/>
</dbReference>
<dbReference type="InterPro" id="IPR014371">
    <property type="entry name" value="Oat_ACAT_DAG_ARE"/>
</dbReference>
<feature type="transmembrane region" description="Helical" evidence="13">
    <location>
        <begin position="12"/>
        <end position="28"/>
    </location>
</feature>
<feature type="transmembrane region" description="Helical" evidence="13">
    <location>
        <begin position="245"/>
        <end position="263"/>
    </location>
</feature>
<dbReference type="VEuPathDB" id="MicrosporidiaDB:AAJ76_1600044795"/>
<feature type="transmembrane region" description="Helical" evidence="13">
    <location>
        <begin position="421"/>
        <end position="440"/>
    </location>
</feature>
<dbReference type="Proteomes" id="UP000034350">
    <property type="component" value="Unassembled WGS sequence"/>
</dbReference>
<dbReference type="GO" id="GO:0004144">
    <property type="term" value="F:diacylglycerol O-acyltransferase activity"/>
    <property type="evidence" value="ECO:0007669"/>
    <property type="project" value="UniProtKB-ARBA"/>
</dbReference>
<evidence type="ECO:0000256" key="11">
    <source>
        <dbReference type="PIRNR" id="PIRNR000439"/>
    </source>
</evidence>
<dbReference type="GO" id="GO:0005789">
    <property type="term" value="C:endoplasmic reticulum membrane"/>
    <property type="evidence" value="ECO:0007669"/>
    <property type="project" value="UniProtKB-SubCell"/>
</dbReference>
<comment type="pathway">
    <text evidence="2">Lipid metabolism.</text>
</comment>
<dbReference type="VEuPathDB" id="MicrosporidiaDB:G9O61_00g004430"/>
<comment type="subcellular location">
    <subcellularLocation>
        <location evidence="1 11">Endoplasmic reticulum membrane</location>
        <topology evidence="1 11">Multi-pass membrane protein</topology>
    </subcellularLocation>
</comment>
<evidence type="ECO:0000256" key="13">
    <source>
        <dbReference type="SAM" id="Phobius"/>
    </source>
</evidence>
<gene>
    <name evidence="14" type="ORF">AAJ76_1600044795</name>
</gene>
<feature type="transmembrane region" description="Helical" evidence="13">
    <location>
        <begin position="290"/>
        <end position="314"/>
    </location>
</feature>